<dbReference type="InterPro" id="IPR010368">
    <property type="entry name" value="Com_YlbF"/>
</dbReference>
<dbReference type="PANTHER" id="PTHR38448:SF2">
    <property type="entry name" value="REGULATORY PROTEIN YLBF"/>
    <property type="match status" value="1"/>
</dbReference>
<dbReference type="InterPro" id="IPR052767">
    <property type="entry name" value="Bact_com_dev_regulator"/>
</dbReference>
<reference evidence="2 3" key="1">
    <citation type="journal article" date="2013" name="Mol. Biol. Evol.">
        <title>Evolutionary and population genomics of the cavity causing bacteria Streptococcus mutans.</title>
        <authorList>
            <person name="Cornejo O.E."/>
            <person name="Lefebure T."/>
            <person name="Pavinski Bitar P.D."/>
            <person name="Lang P."/>
            <person name="Richards V.P."/>
            <person name="Eilertson K."/>
            <person name="Do T."/>
            <person name="Beighton D."/>
            <person name="Zeng L."/>
            <person name="Ahn S.J."/>
            <person name="Burne R.A."/>
            <person name="Siepel A."/>
            <person name="Bustamante C.D."/>
            <person name="Stanhope M.J."/>
        </authorList>
    </citation>
    <scope>NUCLEOTIDE SEQUENCE [LARGE SCALE GENOMIC DNA]</scope>
    <source>
        <strain evidence="2 3">SM6</strain>
    </source>
</reference>
<accession>A0A829BMJ2</accession>
<dbReference type="EMBL" id="AHSR01000041">
    <property type="protein sequence ID" value="EMC22537.1"/>
    <property type="molecule type" value="Genomic_DNA"/>
</dbReference>
<feature type="region of interest" description="Disordered" evidence="1">
    <location>
        <begin position="127"/>
        <end position="146"/>
    </location>
</feature>
<gene>
    <name evidence="2" type="ORF">SMU82_08480</name>
</gene>
<dbReference type="InterPro" id="IPR023378">
    <property type="entry name" value="YheA/YmcA-like_dom_sf"/>
</dbReference>
<evidence type="ECO:0008006" key="4">
    <source>
        <dbReference type="Google" id="ProtNLM"/>
    </source>
</evidence>
<sequence>MLKINSQLFAIEDTLDDLAAAFLNLEVVRTYKAAQKAFLADKHLQKEISNFQHYNEDYNDQKTFIKYRPEVKQLRRKMFEKKRQLDLNEKVIALRRAEVDLQEVLAKIAQKIAESVSSDVFVDTGLPLAPHKPPHKKGYGNNIKER</sequence>
<evidence type="ECO:0000313" key="2">
    <source>
        <dbReference type="EMBL" id="EMC22537.1"/>
    </source>
</evidence>
<dbReference type="Proteomes" id="UP000011676">
    <property type="component" value="Unassembled WGS sequence"/>
</dbReference>
<dbReference type="Gene3D" id="1.20.1500.10">
    <property type="entry name" value="YheA/YmcA-like"/>
    <property type="match status" value="1"/>
</dbReference>
<organism evidence="2 3">
    <name type="scientific">Streptococcus mutans SM6</name>
    <dbReference type="NCBI Taxonomy" id="857119"/>
    <lineage>
        <taxon>Bacteria</taxon>
        <taxon>Bacillati</taxon>
        <taxon>Bacillota</taxon>
        <taxon>Bacilli</taxon>
        <taxon>Lactobacillales</taxon>
        <taxon>Streptococcaceae</taxon>
        <taxon>Streptococcus</taxon>
    </lineage>
</organism>
<evidence type="ECO:0000256" key="1">
    <source>
        <dbReference type="SAM" id="MobiDB-lite"/>
    </source>
</evidence>
<dbReference type="SUPFAM" id="SSF158622">
    <property type="entry name" value="YheA/YmcA-like"/>
    <property type="match status" value="1"/>
</dbReference>
<dbReference type="RefSeq" id="WP_002264032.1">
    <property type="nucleotide sequence ID" value="NZ_AHSR01000041.1"/>
</dbReference>
<comment type="caution">
    <text evidence="2">The sequence shown here is derived from an EMBL/GenBank/DDBJ whole genome shotgun (WGS) entry which is preliminary data.</text>
</comment>
<evidence type="ECO:0000313" key="3">
    <source>
        <dbReference type="Proteomes" id="UP000011676"/>
    </source>
</evidence>
<proteinExistence type="predicted"/>
<dbReference type="AlphaFoldDB" id="A0A829BMJ2"/>
<protein>
    <recommendedName>
        <fullName evidence="4">YlbF family regulator</fullName>
    </recommendedName>
</protein>
<dbReference type="Pfam" id="PF06133">
    <property type="entry name" value="Com_YlbF"/>
    <property type="match status" value="1"/>
</dbReference>
<dbReference type="PANTHER" id="PTHR38448">
    <property type="entry name" value="REGULATORY PROTEIN YLBF-RELATED"/>
    <property type="match status" value="1"/>
</dbReference>
<name>A0A829BMJ2_STRMG</name>